<gene>
    <name evidence="1" type="ORF">UFOPK3342_00708</name>
</gene>
<protein>
    <submittedName>
        <fullName evidence="1">Unannotated protein</fullName>
    </submittedName>
</protein>
<dbReference type="AlphaFoldDB" id="A0A6J7D7J5"/>
<dbReference type="EMBL" id="CAFBLH010000018">
    <property type="protein sequence ID" value="CAB4866181.1"/>
    <property type="molecule type" value="Genomic_DNA"/>
</dbReference>
<proteinExistence type="predicted"/>
<sequence length="136" mass="15206">MPSIGDFHAPIGPDVGYLPKIVPNKDVSAQLIAPFLMEDEFYSWDGPYNTKDPVLVTRPGQSMGRLFVTNLRIIFWSDDVSKPHVGLFYDDIQGWKTSWMPMKSRGVIAMVAGRKVIFAANSSAIENAERFINGKD</sequence>
<organism evidence="1">
    <name type="scientific">freshwater metagenome</name>
    <dbReference type="NCBI Taxonomy" id="449393"/>
    <lineage>
        <taxon>unclassified sequences</taxon>
        <taxon>metagenomes</taxon>
        <taxon>ecological metagenomes</taxon>
    </lineage>
</organism>
<evidence type="ECO:0000313" key="1">
    <source>
        <dbReference type="EMBL" id="CAB4866181.1"/>
    </source>
</evidence>
<reference evidence="1" key="1">
    <citation type="submission" date="2020-05" db="EMBL/GenBank/DDBJ databases">
        <authorList>
            <person name="Chiriac C."/>
            <person name="Salcher M."/>
            <person name="Ghai R."/>
            <person name="Kavagutti S V."/>
        </authorList>
    </citation>
    <scope>NUCLEOTIDE SEQUENCE</scope>
</reference>
<accession>A0A6J7D7J5</accession>
<name>A0A6J7D7J5_9ZZZZ</name>